<protein>
    <recommendedName>
        <fullName evidence="4">DNA mismatch repair protein HSM3 N-terminal domain-containing protein</fullName>
    </recommendedName>
</protein>
<dbReference type="EMBL" id="JARBJD010000427">
    <property type="protein sequence ID" value="KAK2942175.1"/>
    <property type="molecule type" value="Genomic_DNA"/>
</dbReference>
<accession>A0ABQ9WVW6</accession>
<organism evidence="2 3">
    <name type="scientific">Blattamonas nauphoetae</name>
    <dbReference type="NCBI Taxonomy" id="2049346"/>
    <lineage>
        <taxon>Eukaryota</taxon>
        <taxon>Metamonada</taxon>
        <taxon>Preaxostyla</taxon>
        <taxon>Oxymonadida</taxon>
        <taxon>Blattamonas</taxon>
    </lineage>
</organism>
<proteinExistence type="predicted"/>
<feature type="compositionally biased region" description="Polar residues" evidence="1">
    <location>
        <begin position="8"/>
        <end position="24"/>
    </location>
</feature>
<keyword evidence="3" id="KW-1185">Reference proteome</keyword>
<comment type="caution">
    <text evidence="2">The sequence shown here is derived from an EMBL/GenBank/DDBJ whole genome shotgun (WGS) entry which is preliminary data.</text>
</comment>
<evidence type="ECO:0000313" key="2">
    <source>
        <dbReference type="EMBL" id="KAK2942175.1"/>
    </source>
</evidence>
<dbReference type="Proteomes" id="UP001281761">
    <property type="component" value="Unassembled WGS sequence"/>
</dbReference>
<evidence type="ECO:0008006" key="4">
    <source>
        <dbReference type="Google" id="ProtNLM"/>
    </source>
</evidence>
<reference evidence="2 3" key="1">
    <citation type="journal article" date="2022" name="bioRxiv">
        <title>Genomics of Preaxostyla Flagellates Illuminates Evolutionary Transitions and the Path Towards Mitochondrial Loss.</title>
        <authorList>
            <person name="Novak L.V.F."/>
            <person name="Treitli S.C."/>
            <person name="Pyrih J."/>
            <person name="Halakuc P."/>
            <person name="Pipaliya S.V."/>
            <person name="Vacek V."/>
            <person name="Brzon O."/>
            <person name="Soukal P."/>
            <person name="Eme L."/>
            <person name="Dacks J.B."/>
            <person name="Karnkowska A."/>
            <person name="Elias M."/>
            <person name="Hampl V."/>
        </authorList>
    </citation>
    <scope>NUCLEOTIDE SEQUENCE [LARGE SCALE GENOMIC DNA]</scope>
    <source>
        <strain evidence="2">NAU3</strain>
        <tissue evidence="2">Gut</tissue>
    </source>
</reference>
<evidence type="ECO:0000313" key="3">
    <source>
        <dbReference type="Proteomes" id="UP001281761"/>
    </source>
</evidence>
<name>A0ABQ9WVW6_9EUKA</name>
<sequence length="358" mass="40075">MKEETDSLKTSNDALSNGSQESPSTIVVNNEPFLHFDPNSDLSFEDQSTIYNSLVALVKGKHPFDDALQDRAVRFLNDLEPRWDGVDLANRLIMDLVSSSAGSPSGFVNSILTLVSSPHLTVIAAALSFVLETTYFSSPKIQDRLVESDLVSKVLTPVQPRTLPISGNEGIFDNLNRIIRSFLDLAEPSSLEELDITDAVEKYNHREKIFQKTVIPSSPFVTFLISNRHILSGDLFHSFMSLLIRFIGIGPFHRPTLDFVLASPIMMTLSTYLSSAEDNNHLWILLFTIEQSLSEWKKHGPEVSQSGKRMMRALNSEDFEDTLEQTLRTQQRDYSGITVVHTCQPISQLLGSNVEITE</sequence>
<feature type="region of interest" description="Disordered" evidence="1">
    <location>
        <begin position="1"/>
        <end position="24"/>
    </location>
</feature>
<evidence type="ECO:0000256" key="1">
    <source>
        <dbReference type="SAM" id="MobiDB-lite"/>
    </source>
</evidence>
<gene>
    <name evidence="2" type="ORF">BLNAU_22902</name>
</gene>